<accession>A0A090YLS3</accession>
<dbReference type="PATRIC" id="fig|1405.8.peg.1164"/>
<organism evidence="1 3">
    <name type="scientific">Bacillus clarus</name>
    <dbReference type="NCBI Taxonomy" id="2338372"/>
    <lineage>
        <taxon>Bacteria</taxon>
        <taxon>Bacillati</taxon>
        <taxon>Bacillota</taxon>
        <taxon>Bacilli</taxon>
        <taxon>Bacillales</taxon>
        <taxon>Bacillaceae</taxon>
        <taxon>Bacillus</taxon>
        <taxon>Bacillus cereus group</taxon>
    </lineage>
</organism>
<dbReference type="Proteomes" id="UP000264294">
    <property type="component" value="Unassembled WGS sequence"/>
</dbReference>
<proteinExistence type="predicted"/>
<reference evidence="2 4" key="2">
    <citation type="submission" date="2018-08" db="EMBL/GenBank/DDBJ databases">
        <title>Bacillus clarus sp. nov. strain PS00077A.</title>
        <authorList>
            <person name="Mendez Acevedo M."/>
            <person name="Carroll L."/>
            <person name="Mukherjee M."/>
            <person name="Wiedmann M."/>
            <person name="Kovac J."/>
        </authorList>
    </citation>
    <scope>NUCLEOTIDE SEQUENCE [LARGE SCALE GENOMIC DNA]</scope>
    <source>
        <strain evidence="2 4">PS00077A</strain>
    </source>
</reference>
<dbReference type="AlphaFoldDB" id="A0A090YLS3"/>
<keyword evidence="4" id="KW-1185">Reference proteome</keyword>
<dbReference type="RefSeq" id="WP_042979579.1">
    <property type="nucleotide sequence ID" value="NZ_JMQC01000008.1"/>
</dbReference>
<evidence type="ECO:0008006" key="5">
    <source>
        <dbReference type="Google" id="ProtNLM"/>
    </source>
</evidence>
<dbReference type="Proteomes" id="UP000029389">
    <property type="component" value="Unassembled WGS sequence"/>
</dbReference>
<evidence type="ECO:0000313" key="3">
    <source>
        <dbReference type="Proteomes" id="UP000029389"/>
    </source>
</evidence>
<name>A0A090YLS3_9BACI</name>
<gene>
    <name evidence="2" type="ORF">D0U04_01035</name>
    <name evidence="1" type="ORF">DJ93_987</name>
</gene>
<protein>
    <recommendedName>
        <fullName evidence="5">DUF11 domain-containing protein</fullName>
    </recommendedName>
</protein>
<evidence type="ECO:0000313" key="1">
    <source>
        <dbReference type="EMBL" id="KFM99166.1"/>
    </source>
</evidence>
<dbReference type="EMBL" id="QVOD01000001">
    <property type="protein sequence ID" value="RFT68795.1"/>
    <property type="molecule type" value="Genomic_DNA"/>
</dbReference>
<evidence type="ECO:0000313" key="2">
    <source>
        <dbReference type="EMBL" id="RFT68795.1"/>
    </source>
</evidence>
<comment type="caution">
    <text evidence="1">The sequence shown here is derived from an EMBL/GenBank/DDBJ whole genome shotgun (WGS) entry which is preliminary data.</text>
</comment>
<reference evidence="1 3" key="1">
    <citation type="submission" date="2014-04" db="EMBL/GenBank/DDBJ databases">
        <authorList>
            <person name="Bishop-Lilly K.A."/>
            <person name="Broomall S.M."/>
            <person name="Chain P.S."/>
            <person name="Chertkov O."/>
            <person name="Coyne S.R."/>
            <person name="Daligault H.E."/>
            <person name="Davenport K.W."/>
            <person name="Erkkila T."/>
            <person name="Frey K.G."/>
            <person name="Gibbons H.S."/>
            <person name="Gu W."/>
            <person name="Jaissle J."/>
            <person name="Johnson S.L."/>
            <person name="Koroleva G.I."/>
            <person name="Ladner J.T."/>
            <person name="Lo C.-C."/>
            <person name="Minogue T.D."/>
            <person name="Munk C."/>
            <person name="Palacios G.F."/>
            <person name="Redden C.L."/>
            <person name="Rosenzweig C.N."/>
            <person name="Scholz M.B."/>
            <person name="Teshima H."/>
            <person name="Xu Y."/>
        </authorList>
    </citation>
    <scope>NUCLEOTIDE SEQUENCE [LARGE SCALE GENOMIC DNA]</scope>
    <source>
        <strain evidence="1 3">BHP</strain>
    </source>
</reference>
<sequence>MEMWKRISEQERYPVSLQPVLWMGGSKQDLPDVEVTLQIRSLQEKRFLYELIHSVNETLFIQLEVENRGIETISRVIVSHMIRDHFAYIPNTLKTDKGAGEFLFQLVRWRIDELLPNEKIQLICQVKAGKSKAPAISSLRATYTFQYKGLSYGPFQTNEVIVRQQ</sequence>
<dbReference type="EMBL" id="JMQC01000008">
    <property type="protein sequence ID" value="KFM99166.1"/>
    <property type="molecule type" value="Genomic_DNA"/>
</dbReference>
<evidence type="ECO:0000313" key="4">
    <source>
        <dbReference type="Proteomes" id="UP000264294"/>
    </source>
</evidence>